<dbReference type="Pfam" id="PF00583">
    <property type="entry name" value="Acetyltransf_1"/>
    <property type="match status" value="1"/>
</dbReference>
<keyword evidence="5" id="KW-1185">Reference proteome</keyword>
<dbReference type="InterPro" id="IPR051635">
    <property type="entry name" value="SNAT-like"/>
</dbReference>
<keyword evidence="4" id="KW-0689">Ribosomal protein</keyword>
<organism evidence="4 5">
    <name type="scientific">Mesobacillus foraminis</name>
    <dbReference type="NCBI Taxonomy" id="279826"/>
    <lineage>
        <taxon>Bacteria</taxon>
        <taxon>Bacillati</taxon>
        <taxon>Bacillota</taxon>
        <taxon>Bacilli</taxon>
        <taxon>Bacillales</taxon>
        <taxon>Bacillaceae</taxon>
        <taxon>Mesobacillus</taxon>
    </lineage>
</organism>
<dbReference type="PANTHER" id="PTHR10908:SF0">
    <property type="entry name" value="SEROTONIN N-ACETYLTRANSFERASE"/>
    <property type="match status" value="1"/>
</dbReference>
<keyword evidence="4" id="KW-0687">Ribonucleoprotein</keyword>
<accession>A0A4R2BFG4</accession>
<dbReference type="EMBL" id="SLVV01000006">
    <property type="protein sequence ID" value="TCN25072.1"/>
    <property type="molecule type" value="Genomic_DNA"/>
</dbReference>
<dbReference type="SUPFAM" id="SSF55729">
    <property type="entry name" value="Acyl-CoA N-acyltransferases (Nat)"/>
    <property type="match status" value="1"/>
</dbReference>
<comment type="caution">
    <text evidence="4">The sequence shown here is derived from an EMBL/GenBank/DDBJ whole genome shotgun (WGS) entry which is preliminary data.</text>
</comment>
<gene>
    <name evidence="4" type="ORF">EV146_106276</name>
</gene>
<sequence length="162" mass="17812">MVKFRNVKPEDLPEILAVETQCFSKAEAATKEALDKRIHTIPDSFYVAEENGLLMGFVNGPVIGEAFISDDLFKEIDANPPTGGHQSILGLAVSPDFQKRGIASALLAHLEKAAKLKMRETITLTCKENLISFYEKQGYLSAGISNSLHGGVTWFNMVKKLK</sequence>
<dbReference type="RefSeq" id="WP_132006490.1">
    <property type="nucleotide sequence ID" value="NZ_JABUHM010000004.1"/>
</dbReference>
<evidence type="ECO:0000256" key="1">
    <source>
        <dbReference type="ARBA" id="ARBA00022679"/>
    </source>
</evidence>
<dbReference type="PANTHER" id="PTHR10908">
    <property type="entry name" value="SEROTONIN N-ACETYLTRANSFERASE"/>
    <property type="match status" value="1"/>
</dbReference>
<dbReference type="InterPro" id="IPR016181">
    <property type="entry name" value="Acyl_CoA_acyltransferase"/>
</dbReference>
<evidence type="ECO:0000313" key="5">
    <source>
        <dbReference type="Proteomes" id="UP000295689"/>
    </source>
</evidence>
<evidence type="ECO:0000313" key="4">
    <source>
        <dbReference type="EMBL" id="TCN25072.1"/>
    </source>
</evidence>
<dbReference type="GO" id="GO:0008080">
    <property type="term" value="F:N-acetyltransferase activity"/>
    <property type="evidence" value="ECO:0007669"/>
    <property type="project" value="UniProtKB-ARBA"/>
</dbReference>
<keyword evidence="2" id="KW-0012">Acyltransferase</keyword>
<dbReference type="InterPro" id="IPR000182">
    <property type="entry name" value="GNAT_dom"/>
</dbReference>
<dbReference type="PROSITE" id="PS51186">
    <property type="entry name" value="GNAT"/>
    <property type="match status" value="1"/>
</dbReference>
<protein>
    <submittedName>
        <fullName evidence="4">Ribosomal protein S18 acetylase RimI-like enzyme</fullName>
    </submittedName>
</protein>
<reference evidence="4 5" key="1">
    <citation type="journal article" date="2015" name="Stand. Genomic Sci.">
        <title>Genomic Encyclopedia of Bacterial and Archaeal Type Strains, Phase III: the genomes of soil and plant-associated and newly described type strains.</title>
        <authorList>
            <person name="Whitman W.B."/>
            <person name="Woyke T."/>
            <person name="Klenk H.P."/>
            <person name="Zhou Y."/>
            <person name="Lilburn T.G."/>
            <person name="Beck B.J."/>
            <person name="De Vos P."/>
            <person name="Vandamme P."/>
            <person name="Eisen J.A."/>
            <person name="Garrity G."/>
            <person name="Hugenholtz P."/>
            <person name="Kyrpides N.C."/>
        </authorList>
    </citation>
    <scope>NUCLEOTIDE SEQUENCE [LARGE SCALE GENOMIC DNA]</scope>
    <source>
        <strain evidence="4 5">CV53</strain>
    </source>
</reference>
<dbReference type="GO" id="GO:0005840">
    <property type="term" value="C:ribosome"/>
    <property type="evidence" value="ECO:0007669"/>
    <property type="project" value="UniProtKB-KW"/>
</dbReference>
<name>A0A4R2BFG4_9BACI</name>
<evidence type="ECO:0000256" key="2">
    <source>
        <dbReference type="ARBA" id="ARBA00023315"/>
    </source>
</evidence>
<dbReference type="Gene3D" id="3.40.630.30">
    <property type="match status" value="1"/>
</dbReference>
<dbReference type="AlphaFoldDB" id="A0A4R2BFG4"/>
<dbReference type="Proteomes" id="UP000295689">
    <property type="component" value="Unassembled WGS sequence"/>
</dbReference>
<dbReference type="CDD" id="cd04301">
    <property type="entry name" value="NAT_SF"/>
    <property type="match status" value="1"/>
</dbReference>
<evidence type="ECO:0000259" key="3">
    <source>
        <dbReference type="PROSITE" id="PS51186"/>
    </source>
</evidence>
<proteinExistence type="predicted"/>
<feature type="domain" description="N-acetyltransferase" evidence="3">
    <location>
        <begin position="2"/>
        <end position="162"/>
    </location>
</feature>
<keyword evidence="1" id="KW-0808">Transferase</keyword>